<dbReference type="Proteomes" id="UP001143674">
    <property type="component" value="Unassembled WGS sequence"/>
</dbReference>
<dbReference type="Pfam" id="PF08896">
    <property type="entry name" value="DUF1842"/>
    <property type="match status" value="1"/>
</dbReference>
<organism evidence="3 4">
    <name type="scientific">Ralstonia solanacearum</name>
    <name type="common">Pseudomonas solanacearum</name>
    <dbReference type="NCBI Taxonomy" id="305"/>
    <lineage>
        <taxon>Bacteria</taxon>
        <taxon>Pseudomonadati</taxon>
        <taxon>Pseudomonadota</taxon>
        <taxon>Betaproteobacteria</taxon>
        <taxon>Burkholderiales</taxon>
        <taxon>Burkholderiaceae</taxon>
        <taxon>Ralstonia</taxon>
        <taxon>Ralstonia solanacearum species complex</taxon>
    </lineage>
</organism>
<dbReference type="InterPro" id="IPR014992">
    <property type="entry name" value="DUF1842"/>
</dbReference>
<sequence>MSQTGLFPVTYVVATPAIGAPVLTLSLLVNTPAKKVSGIAKITQSTNPPLVFQADVWGTFNQLRLEEGAEPSIILTLDGNPSGQNSMIAETFHLHGILSSNWQTGQASYRYEEGGRWHAVEHAVMTVEQRVQAPYQQHIHPMPMYAVSLQQAKASGDLGQMKALASLAEKQLADAPQIKAELDKLHTEIAKLEGRA</sequence>
<dbReference type="AlphaFoldDB" id="A0AAE3V2Q8"/>
<protein>
    <submittedName>
        <fullName evidence="3">DUF1842 domain-containing protein</fullName>
    </submittedName>
</protein>
<dbReference type="RefSeq" id="WP_003275491.1">
    <property type="nucleotide sequence ID" value="NZ_CDLS01000001.1"/>
</dbReference>
<dbReference type="GeneID" id="61361178"/>
<evidence type="ECO:0000313" key="4">
    <source>
        <dbReference type="Proteomes" id="UP001143674"/>
    </source>
</evidence>
<dbReference type="Pfam" id="PF08898">
    <property type="entry name" value="DUF1843"/>
    <property type="match status" value="1"/>
</dbReference>
<accession>A0AAE3V2Q8</accession>
<dbReference type="KEGG" id="rsy:RSUY_20300"/>
<dbReference type="InterPro" id="IPR014994">
    <property type="entry name" value="DUF1843"/>
</dbReference>
<dbReference type="EMBL" id="JAIVEX010000006">
    <property type="protein sequence ID" value="MDB0522617.1"/>
    <property type="molecule type" value="Genomic_DNA"/>
</dbReference>
<evidence type="ECO:0000313" key="3">
    <source>
        <dbReference type="EMBL" id="MDB0522617.1"/>
    </source>
</evidence>
<proteinExistence type="predicted"/>
<reference evidence="3" key="1">
    <citation type="submission" date="2021-09" db="EMBL/GenBank/DDBJ databases">
        <title>Genomic analysis of Ralstonia spp.</title>
        <authorList>
            <person name="Aburjaile F."/>
            <person name="Ariute J.C."/>
            <person name="Pais A.K.L."/>
            <person name="Albuquerque G.M.R."/>
            <person name="Silva A.M.F."/>
            <person name="Brenig B."/>
            <person name="Azevedo V."/>
            <person name="Matiuzzi M."/>
            <person name="Ramos R."/>
            <person name="Goes-Neto A."/>
            <person name="Soares S."/>
            <person name="Iseppon A.M.B."/>
            <person name="Souza E."/>
            <person name="Gama M."/>
        </authorList>
    </citation>
    <scope>NUCLEOTIDE SEQUENCE</scope>
    <source>
        <strain evidence="3">B4</strain>
    </source>
</reference>
<feature type="domain" description="DUF1842" evidence="1">
    <location>
        <begin position="4"/>
        <end position="117"/>
    </location>
</feature>
<feature type="domain" description="DUF1843" evidence="2">
    <location>
        <begin position="143"/>
        <end position="194"/>
    </location>
</feature>
<evidence type="ECO:0000259" key="1">
    <source>
        <dbReference type="Pfam" id="PF08896"/>
    </source>
</evidence>
<name>A0AAE3V2Q8_RALSL</name>
<evidence type="ECO:0000259" key="2">
    <source>
        <dbReference type="Pfam" id="PF08898"/>
    </source>
</evidence>
<comment type="caution">
    <text evidence="3">The sequence shown here is derived from an EMBL/GenBank/DDBJ whole genome shotgun (WGS) entry which is preliminary data.</text>
</comment>
<gene>
    <name evidence="3" type="ORF">LBW55_13515</name>
</gene>